<feature type="compositionally biased region" description="Low complexity" evidence="2">
    <location>
        <begin position="635"/>
        <end position="651"/>
    </location>
</feature>
<dbReference type="InterPro" id="IPR000504">
    <property type="entry name" value="RRM_dom"/>
</dbReference>
<dbReference type="GO" id="GO:0003723">
    <property type="term" value="F:RNA binding"/>
    <property type="evidence" value="ECO:0007669"/>
    <property type="project" value="UniProtKB-UniRule"/>
</dbReference>
<feature type="region of interest" description="Disordered" evidence="2">
    <location>
        <begin position="1"/>
        <end position="46"/>
    </location>
</feature>
<sequence>MNKQDTQNSENQADGSATNTQTNTDSPVDRIEKRAMLSPISPHPVHVAETVPIPVLNNQMDYALDTPEVHASGPETSNTSVELDYDPETAATTFMEQPKLQQATSSASVSEATNDSSPSSSSSPPSVNKAPAPTEIVQNNRSIPTDVDLQALLTSLSPTVSQHPVSLQGTQTPPAAPTAQTPPSQPRSASLPQPPAVAQVAQSQVHAQPTHPLPAPPATFAGSSNTGAVHTSHPAGYPASLPLPPNFNQHRQAAIPGSPTETDDNEEESRPFTADEEDEYERFLSDERDYVTQGQWDRFPAGSRLFIGNLPTEKVTKRDLFRIFHRHGRLAQVSIKQAYGFVQFLDISSCAAALRHEQGSTVRGRKMHLEVSKPQRNTRPAPSADSQRGSRRSRSPDYGRPVSPRGRGNFRGGRGDYSDRSFRRDTRDRDYEYNRRSSPPRHRVRDDWRPSLRSRSRSPPPPRYRARSRTPPGESLPPRREPKDVPDVQAIVTDELDRNFIWWVEKAFRARSLTYDLLYLHPRMPLDSVIKQQILEGVQAIVFLDSQKQRESSISLQVFNRHGSAEAGYDRYDNLDPAIGAELVIRAKQKAAQPQVSTMPYAYMSQQPFAQLGTLLGSMDPGTLNRLLTGLQAQAQQQQGLQQNHMGQQQPPQQPPSLAPDLAALLAQATTNLGQVTAPQPYGAPTQLSVNTGYGTNAPAGLAALFASQAHTPAQASHPTPTHPTPQQQPQPGQMQNIMETLAKWKQG</sequence>
<dbReference type="Gene3D" id="3.30.70.330">
    <property type="match status" value="1"/>
</dbReference>
<evidence type="ECO:0000313" key="5">
    <source>
        <dbReference type="Proteomes" id="UP000006911"/>
    </source>
</evidence>
<dbReference type="Gene3D" id="3.40.50.800">
    <property type="entry name" value="Anticodon-binding domain"/>
    <property type="match status" value="1"/>
</dbReference>
<dbReference type="AlphaFoldDB" id="D5GGQ7"/>
<feature type="compositionally biased region" description="Low complexity" evidence="2">
    <location>
        <begin position="116"/>
        <end position="126"/>
    </location>
</feature>
<feature type="compositionally biased region" description="Polar residues" evidence="2">
    <location>
        <begin position="374"/>
        <end position="387"/>
    </location>
</feature>
<keyword evidence="1" id="KW-0694">RNA-binding</keyword>
<dbReference type="InterPro" id="IPR036621">
    <property type="entry name" value="Anticodon-bd_dom_sf"/>
</dbReference>
<dbReference type="PANTHER" id="PTHR23295">
    <property type="entry name" value="NUCLEAR RECEPTOR COACTIVATOR 5-RELATED"/>
    <property type="match status" value="1"/>
</dbReference>
<feature type="compositionally biased region" description="Low complexity" evidence="2">
    <location>
        <begin position="170"/>
        <end position="209"/>
    </location>
</feature>
<feature type="region of interest" description="Disordered" evidence="2">
    <location>
        <begin position="159"/>
        <end position="278"/>
    </location>
</feature>
<dbReference type="HOGENOM" id="CLU_013226_1_0_1"/>
<dbReference type="CDD" id="cd12342">
    <property type="entry name" value="RRM_Nab3p"/>
    <property type="match status" value="1"/>
</dbReference>
<feature type="domain" description="RRM" evidence="3">
    <location>
        <begin position="303"/>
        <end position="374"/>
    </location>
</feature>
<dbReference type="KEGG" id="tml:GSTUM_00007469001"/>
<dbReference type="InParanoid" id="D5GGQ7"/>
<dbReference type="InterPro" id="IPR052600">
    <property type="entry name" value="Nuc_rcpt_coact/corep"/>
</dbReference>
<evidence type="ECO:0000256" key="1">
    <source>
        <dbReference type="PROSITE-ProRule" id="PRU00176"/>
    </source>
</evidence>
<name>D5GGQ7_TUBMM</name>
<evidence type="ECO:0000259" key="3">
    <source>
        <dbReference type="PROSITE" id="PS50102"/>
    </source>
</evidence>
<dbReference type="eggNOG" id="KOG0118">
    <property type="taxonomic scope" value="Eukaryota"/>
</dbReference>
<dbReference type="OMA" id="LENQMDP"/>
<feature type="compositionally biased region" description="Polar residues" evidence="2">
    <location>
        <begin position="1"/>
        <end position="26"/>
    </location>
</feature>
<feature type="region of interest" description="Disordered" evidence="2">
    <location>
        <begin position="635"/>
        <end position="658"/>
    </location>
</feature>
<dbReference type="SMART" id="SM00360">
    <property type="entry name" value="RRM"/>
    <property type="match status" value="1"/>
</dbReference>
<feature type="compositionally biased region" description="Polar residues" evidence="2">
    <location>
        <begin position="159"/>
        <end position="169"/>
    </location>
</feature>
<dbReference type="RefSeq" id="XP_002839488.1">
    <property type="nucleotide sequence ID" value="XM_002839442.1"/>
</dbReference>
<protein>
    <submittedName>
        <fullName evidence="4">(Perigord truffle) hypothetical protein</fullName>
    </submittedName>
</protein>
<dbReference type="GeneID" id="9185601"/>
<keyword evidence="5" id="KW-1185">Reference proteome</keyword>
<feature type="compositionally biased region" description="Low complexity" evidence="2">
    <location>
        <begin position="710"/>
        <end position="720"/>
    </location>
</feature>
<evidence type="ECO:0000313" key="4">
    <source>
        <dbReference type="EMBL" id="CAZ83679.1"/>
    </source>
</evidence>
<dbReference type="PROSITE" id="PS50102">
    <property type="entry name" value="RRM"/>
    <property type="match status" value="1"/>
</dbReference>
<dbReference type="EMBL" id="FN430275">
    <property type="protein sequence ID" value="CAZ83679.1"/>
    <property type="molecule type" value="Genomic_DNA"/>
</dbReference>
<gene>
    <name evidence="4" type="ORF">GSTUM_00007469001</name>
</gene>
<proteinExistence type="predicted"/>
<dbReference type="InterPro" id="IPR035979">
    <property type="entry name" value="RBD_domain_sf"/>
</dbReference>
<dbReference type="Pfam" id="PF00076">
    <property type="entry name" value="RRM_1"/>
    <property type="match status" value="1"/>
</dbReference>
<evidence type="ECO:0000256" key="2">
    <source>
        <dbReference type="SAM" id="MobiDB-lite"/>
    </source>
</evidence>
<feature type="region of interest" description="Disordered" evidence="2">
    <location>
        <begin position="358"/>
        <end position="486"/>
    </location>
</feature>
<dbReference type="SMR" id="D5GGQ7"/>
<accession>D5GGQ7</accession>
<reference evidence="4 5" key="1">
    <citation type="journal article" date="2010" name="Nature">
        <title>Perigord black truffle genome uncovers evolutionary origins and mechanisms of symbiosis.</title>
        <authorList>
            <person name="Martin F."/>
            <person name="Kohler A."/>
            <person name="Murat C."/>
            <person name="Balestrini R."/>
            <person name="Coutinho P.M."/>
            <person name="Jaillon O."/>
            <person name="Montanini B."/>
            <person name="Morin E."/>
            <person name="Noel B."/>
            <person name="Percudani R."/>
            <person name="Porcel B."/>
            <person name="Rubini A."/>
            <person name="Amicucci A."/>
            <person name="Amselem J."/>
            <person name="Anthouard V."/>
            <person name="Arcioni S."/>
            <person name="Artiguenave F."/>
            <person name="Aury J.M."/>
            <person name="Ballario P."/>
            <person name="Bolchi A."/>
            <person name="Brenna A."/>
            <person name="Brun A."/>
            <person name="Buee M."/>
            <person name="Cantarel B."/>
            <person name="Chevalier G."/>
            <person name="Couloux A."/>
            <person name="Da Silva C."/>
            <person name="Denoeud F."/>
            <person name="Duplessis S."/>
            <person name="Ghignone S."/>
            <person name="Hilselberger B."/>
            <person name="Iotti M."/>
            <person name="Marcais B."/>
            <person name="Mello A."/>
            <person name="Miranda M."/>
            <person name="Pacioni G."/>
            <person name="Quesneville H."/>
            <person name="Riccioni C."/>
            <person name="Ruotolo R."/>
            <person name="Splivallo R."/>
            <person name="Stocchi V."/>
            <person name="Tisserant E."/>
            <person name="Viscomi A.R."/>
            <person name="Zambonelli A."/>
            <person name="Zampieri E."/>
            <person name="Henrissat B."/>
            <person name="Lebrun M.H."/>
            <person name="Paolocci F."/>
            <person name="Bonfante P."/>
            <person name="Ottonello S."/>
            <person name="Wincker P."/>
        </authorList>
    </citation>
    <scope>NUCLEOTIDE SEQUENCE [LARGE SCALE GENOMIC DNA]</scope>
    <source>
        <strain evidence="4 5">Mel28</strain>
    </source>
</reference>
<dbReference type="InterPro" id="IPR012677">
    <property type="entry name" value="Nucleotide-bd_a/b_plait_sf"/>
</dbReference>
<feature type="region of interest" description="Disordered" evidence="2">
    <location>
        <begin position="64"/>
        <end position="143"/>
    </location>
</feature>
<feature type="compositionally biased region" description="Polar residues" evidence="2">
    <location>
        <begin position="90"/>
        <end position="115"/>
    </location>
</feature>
<feature type="compositionally biased region" description="Basic and acidic residues" evidence="2">
    <location>
        <begin position="477"/>
        <end position="486"/>
    </location>
</feature>
<organism evidence="4 5">
    <name type="scientific">Tuber melanosporum (strain Mel28)</name>
    <name type="common">Perigord black truffle</name>
    <dbReference type="NCBI Taxonomy" id="656061"/>
    <lineage>
        <taxon>Eukaryota</taxon>
        <taxon>Fungi</taxon>
        <taxon>Dikarya</taxon>
        <taxon>Ascomycota</taxon>
        <taxon>Pezizomycotina</taxon>
        <taxon>Pezizomycetes</taxon>
        <taxon>Pezizales</taxon>
        <taxon>Tuberaceae</taxon>
        <taxon>Tuber</taxon>
    </lineage>
</organism>
<dbReference type="SUPFAM" id="SSF54928">
    <property type="entry name" value="RNA-binding domain, RBD"/>
    <property type="match status" value="1"/>
</dbReference>
<dbReference type="InterPro" id="IPR034167">
    <property type="entry name" value="Nab3_RRM"/>
</dbReference>
<dbReference type="Proteomes" id="UP000006911">
    <property type="component" value="Unassembled WGS sequence"/>
</dbReference>
<dbReference type="PANTHER" id="PTHR23295:SF6">
    <property type="entry name" value="NEOSIN, ISOFORM A"/>
    <property type="match status" value="1"/>
</dbReference>
<feature type="compositionally biased region" description="Basic and acidic residues" evidence="2">
    <location>
        <begin position="413"/>
        <end position="435"/>
    </location>
</feature>
<feature type="region of interest" description="Disordered" evidence="2">
    <location>
        <begin position="710"/>
        <end position="736"/>
    </location>
</feature>
<dbReference type="STRING" id="656061.D5GGQ7"/>
<dbReference type="SUPFAM" id="SSF52954">
    <property type="entry name" value="Class II aaRS ABD-related"/>
    <property type="match status" value="1"/>
</dbReference>